<dbReference type="AlphaFoldDB" id="A0A7X1EJA0"/>
<evidence type="ECO:0000313" key="1">
    <source>
        <dbReference type="EMBL" id="MBC2622758.1"/>
    </source>
</evidence>
<protein>
    <submittedName>
        <fullName evidence="1">Uncharacterized protein</fullName>
    </submittedName>
</protein>
<comment type="caution">
    <text evidence="1">The sequence shown here is derived from an EMBL/GenBank/DDBJ whole genome shotgun (WGS) entry which is preliminary data.</text>
</comment>
<sequence>MQRDEAITLMEQAEAALMALVESYTTEQDGTFSACHPRSGFSNTLNQMHKLRKAMKSSKV</sequence>
<accession>A0A7X1EJA0</accession>
<evidence type="ECO:0000313" key="2">
    <source>
        <dbReference type="Proteomes" id="UP000548504"/>
    </source>
</evidence>
<organism evidence="1 2">
    <name type="scientific">Citrobacter cronae</name>
    <dbReference type="NCBI Taxonomy" id="1748967"/>
    <lineage>
        <taxon>Bacteria</taxon>
        <taxon>Pseudomonadati</taxon>
        <taxon>Pseudomonadota</taxon>
        <taxon>Gammaproteobacteria</taxon>
        <taxon>Enterobacterales</taxon>
        <taxon>Enterobacteriaceae</taxon>
        <taxon>Citrobacter</taxon>
        <taxon>Citrobacter freundii complex</taxon>
    </lineage>
</organism>
<reference evidence="1 2" key="1">
    <citation type="submission" date="2020-08" db="EMBL/GenBank/DDBJ databases">
        <title>Emergence and comparative genomics analysis of Citrobacter in Fennec fox imported from North Africa to China.</title>
        <authorList>
            <person name="Zheng B."/>
        </authorList>
    </citation>
    <scope>NUCLEOTIDE SEQUENCE [LARGE SCALE GENOMIC DNA]</scope>
    <source>
        <strain evidence="1 2">FF141</strain>
    </source>
</reference>
<dbReference type="EMBL" id="JACLAG010000010">
    <property type="protein sequence ID" value="MBC2622758.1"/>
    <property type="molecule type" value="Genomic_DNA"/>
</dbReference>
<name>A0A7X1EJA0_9ENTR</name>
<gene>
    <name evidence="1" type="ORF">H7I73_24260</name>
</gene>
<proteinExistence type="predicted"/>
<dbReference type="Proteomes" id="UP000548504">
    <property type="component" value="Unassembled WGS sequence"/>
</dbReference>